<evidence type="ECO:0000313" key="2">
    <source>
        <dbReference type="Proteomes" id="UP000059680"/>
    </source>
</evidence>
<reference evidence="1 2" key="3">
    <citation type="journal article" date="2013" name="Rice">
        <title>Improvement of the Oryza sativa Nipponbare reference genome using next generation sequence and optical map data.</title>
        <authorList>
            <person name="Kawahara Y."/>
            <person name="de la Bastide M."/>
            <person name="Hamilton J.P."/>
            <person name="Kanamori H."/>
            <person name="McCombie W.R."/>
            <person name="Ouyang S."/>
            <person name="Schwartz D.C."/>
            <person name="Tanaka T."/>
            <person name="Wu J."/>
            <person name="Zhou S."/>
            <person name="Childs K.L."/>
            <person name="Davidson R.M."/>
            <person name="Lin H."/>
            <person name="Quesada-Ocampo L."/>
            <person name="Vaillancourt B."/>
            <person name="Sakai H."/>
            <person name="Lee S.S."/>
            <person name="Kim J."/>
            <person name="Numa H."/>
            <person name="Itoh T."/>
            <person name="Buell C.R."/>
            <person name="Matsumoto T."/>
        </authorList>
    </citation>
    <scope>NUCLEOTIDE SEQUENCE [LARGE SCALE GENOMIC DNA]</scope>
    <source>
        <strain evidence="2">cv. Nipponbare</strain>
    </source>
</reference>
<proteinExistence type="predicted"/>
<feature type="non-terminal residue" evidence="1">
    <location>
        <position position="1"/>
    </location>
</feature>
<protein>
    <submittedName>
        <fullName evidence="1">Os10g0456550 protein</fullName>
    </submittedName>
</protein>
<dbReference type="AlphaFoldDB" id="A0A0N7KRW2"/>
<reference evidence="1 2" key="2">
    <citation type="journal article" date="2013" name="Plant Cell Physiol.">
        <title>Rice Annotation Project Database (RAP-DB): an integrative and interactive database for rice genomics.</title>
        <authorList>
            <person name="Sakai H."/>
            <person name="Lee S.S."/>
            <person name="Tanaka T."/>
            <person name="Numa H."/>
            <person name="Kim J."/>
            <person name="Kawahara Y."/>
            <person name="Wakimoto H."/>
            <person name="Yang C.C."/>
            <person name="Iwamoto M."/>
            <person name="Abe T."/>
            <person name="Yamada Y."/>
            <person name="Muto A."/>
            <person name="Inokuchi H."/>
            <person name="Ikemura T."/>
            <person name="Matsumoto T."/>
            <person name="Sasaki T."/>
            <person name="Itoh T."/>
        </authorList>
    </citation>
    <scope>NUCLEOTIDE SEQUENCE [LARGE SCALE GENOMIC DNA]</scope>
    <source>
        <strain evidence="2">cv. Nipponbare</strain>
    </source>
</reference>
<dbReference type="InParanoid" id="A0A0N7KRW2"/>
<name>A0A0N7KRW2_ORYSJ</name>
<gene>
    <name evidence="1" type="ordered locus">Os10g0456550</name>
    <name evidence="1" type="ORF">OSNPB_100456550</name>
</gene>
<dbReference type="Proteomes" id="UP000059680">
    <property type="component" value="Chromosome 10"/>
</dbReference>
<accession>A0A0N7KRW2</accession>
<organism evidence="1 2">
    <name type="scientific">Oryza sativa subsp. japonica</name>
    <name type="common">Rice</name>
    <dbReference type="NCBI Taxonomy" id="39947"/>
    <lineage>
        <taxon>Eukaryota</taxon>
        <taxon>Viridiplantae</taxon>
        <taxon>Streptophyta</taxon>
        <taxon>Embryophyta</taxon>
        <taxon>Tracheophyta</taxon>
        <taxon>Spermatophyta</taxon>
        <taxon>Magnoliopsida</taxon>
        <taxon>Liliopsida</taxon>
        <taxon>Poales</taxon>
        <taxon>Poaceae</taxon>
        <taxon>BOP clade</taxon>
        <taxon>Oryzoideae</taxon>
        <taxon>Oryzeae</taxon>
        <taxon>Oryzinae</taxon>
        <taxon>Oryza</taxon>
        <taxon>Oryza sativa</taxon>
    </lineage>
</organism>
<evidence type="ECO:0000313" key="1">
    <source>
        <dbReference type="EMBL" id="BAT11130.1"/>
    </source>
</evidence>
<dbReference type="PaxDb" id="39947-A0A0N7KRW2"/>
<keyword evidence="2" id="KW-1185">Reference proteome</keyword>
<sequence>MPSSIRIADKLAALKHFELIDDNPSALLNSSTFSSEASQLYNAAMSLRLLCISRQGVGSEGEGVGGVGLGEAAEEGERGAVGDEVVRVRVHRRRLLRRAPQRRVLGLHLHLRRAPAPAVVVGGRLAAAR</sequence>
<dbReference type="EMBL" id="AP014966">
    <property type="protein sequence ID" value="BAT11130.1"/>
    <property type="molecule type" value="Genomic_DNA"/>
</dbReference>
<reference evidence="2" key="1">
    <citation type="journal article" date="2005" name="Nature">
        <title>The map-based sequence of the rice genome.</title>
        <authorList>
            <consortium name="International rice genome sequencing project (IRGSP)"/>
            <person name="Matsumoto T."/>
            <person name="Wu J."/>
            <person name="Kanamori H."/>
            <person name="Katayose Y."/>
            <person name="Fujisawa M."/>
            <person name="Namiki N."/>
            <person name="Mizuno H."/>
            <person name="Yamamoto K."/>
            <person name="Antonio B.A."/>
            <person name="Baba T."/>
            <person name="Sakata K."/>
            <person name="Nagamura Y."/>
            <person name="Aoki H."/>
            <person name="Arikawa K."/>
            <person name="Arita K."/>
            <person name="Bito T."/>
            <person name="Chiden Y."/>
            <person name="Fujitsuka N."/>
            <person name="Fukunaka R."/>
            <person name="Hamada M."/>
            <person name="Harada C."/>
            <person name="Hayashi A."/>
            <person name="Hijishita S."/>
            <person name="Honda M."/>
            <person name="Hosokawa S."/>
            <person name="Ichikawa Y."/>
            <person name="Idonuma A."/>
            <person name="Iijima M."/>
            <person name="Ikeda M."/>
            <person name="Ikeno M."/>
            <person name="Ito K."/>
            <person name="Ito S."/>
            <person name="Ito T."/>
            <person name="Ito Y."/>
            <person name="Ito Y."/>
            <person name="Iwabuchi A."/>
            <person name="Kamiya K."/>
            <person name="Karasawa W."/>
            <person name="Kurita K."/>
            <person name="Katagiri S."/>
            <person name="Kikuta A."/>
            <person name="Kobayashi H."/>
            <person name="Kobayashi N."/>
            <person name="Machita K."/>
            <person name="Maehara T."/>
            <person name="Masukawa M."/>
            <person name="Mizubayashi T."/>
            <person name="Mukai Y."/>
            <person name="Nagasaki H."/>
            <person name="Nagata Y."/>
            <person name="Naito S."/>
            <person name="Nakashima M."/>
            <person name="Nakama Y."/>
            <person name="Nakamichi Y."/>
            <person name="Nakamura M."/>
            <person name="Meguro A."/>
            <person name="Negishi M."/>
            <person name="Ohta I."/>
            <person name="Ohta T."/>
            <person name="Okamoto M."/>
            <person name="Ono N."/>
            <person name="Saji S."/>
            <person name="Sakaguchi M."/>
            <person name="Sakai K."/>
            <person name="Shibata M."/>
            <person name="Shimokawa T."/>
            <person name="Song J."/>
            <person name="Takazaki Y."/>
            <person name="Terasawa K."/>
            <person name="Tsugane M."/>
            <person name="Tsuji K."/>
            <person name="Ueda S."/>
            <person name="Waki K."/>
            <person name="Yamagata H."/>
            <person name="Yamamoto M."/>
            <person name="Yamamoto S."/>
            <person name="Yamane H."/>
            <person name="Yoshiki S."/>
            <person name="Yoshihara R."/>
            <person name="Yukawa K."/>
            <person name="Zhong H."/>
            <person name="Yano M."/>
            <person name="Yuan Q."/>
            <person name="Ouyang S."/>
            <person name="Liu J."/>
            <person name="Jones K.M."/>
            <person name="Gansberger K."/>
            <person name="Moffat K."/>
            <person name="Hill J."/>
            <person name="Bera J."/>
            <person name="Fadrosh D."/>
            <person name="Jin S."/>
            <person name="Johri S."/>
            <person name="Kim M."/>
            <person name="Overton L."/>
            <person name="Reardon M."/>
            <person name="Tsitrin T."/>
            <person name="Vuong H."/>
            <person name="Weaver B."/>
            <person name="Ciecko A."/>
            <person name="Tallon L."/>
            <person name="Jackson J."/>
            <person name="Pai G."/>
            <person name="Aken S.V."/>
            <person name="Utterback T."/>
            <person name="Reidmuller S."/>
            <person name="Feldblyum T."/>
            <person name="Hsiao J."/>
            <person name="Zismann V."/>
            <person name="Iobst S."/>
            <person name="de Vazeille A.R."/>
            <person name="Buell C.R."/>
            <person name="Ying K."/>
            <person name="Li Y."/>
            <person name="Lu T."/>
            <person name="Huang Y."/>
            <person name="Zhao Q."/>
            <person name="Feng Q."/>
            <person name="Zhang L."/>
            <person name="Zhu J."/>
            <person name="Weng Q."/>
            <person name="Mu J."/>
            <person name="Lu Y."/>
            <person name="Fan D."/>
            <person name="Liu Y."/>
            <person name="Guan J."/>
            <person name="Zhang Y."/>
            <person name="Yu S."/>
            <person name="Liu X."/>
            <person name="Zhang Y."/>
            <person name="Hong G."/>
            <person name="Han B."/>
            <person name="Choisne N."/>
            <person name="Demange N."/>
            <person name="Orjeda G."/>
            <person name="Samain S."/>
            <person name="Cattolico L."/>
            <person name="Pelletier E."/>
            <person name="Couloux A."/>
            <person name="Segurens B."/>
            <person name="Wincker P."/>
            <person name="D'Hont A."/>
            <person name="Scarpelli C."/>
            <person name="Weissenbach J."/>
            <person name="Salanoubat M."/>
            <person name="Quetier F."/>
            <person name="Yu Y."/>
            <person name="Kim H.R."/>
            <person name="Rambo T."/>
            <person name="Currie J."/>
            <person name="Collura K."/>
            <person name="Luo M."/>
            <person name="Yang T."/>
            <person name="Ammiraju J.S.S."/>
            <person name="Engler F."/>
            <person name="Soderlund C."/>
            <person name="Wing R.A."/>
            <person name="Palmer L.E."/>
            <person name="de la Bastide M."/>
            <person name="Spiegel L."/>
            <person name="Nascimento L."/>
            <person name="Zutavern T."/>
            <person name="O'Shaughnessy A."/>
            <person name="Dike S."/>
            <person name="Dedhia N."/>
            <person name="Preston R."/>
            <person name="Balija V."/>
            <person name="McCombie W.R."/>
            <person name="Chow T."/>
            <person name="Chen H."/>
            <person name="Chung M."/>
            <person name="Chen C."/>
            <person name="Shaw J."/>
            <person name="Wu H."/>
            <person name="Hsiao K."/>
            <person name="Chao Y."/>
            <person name="Chu M."/>
            <person name="Cheng C."/>
            <person name="Hour A."/>
            <person name="Lee P."/>
            <person name="Lin S."/>
            <person name="Lin Y."/>
            <person name="Liou J."/>
            <person name="Liu S."/>
            <person name="Hsing Y."/>
            <person name="Raghuvanshi S."/>
            <person name="Mohanty A."/>
            <person name="Bharti A.K."/>
            <person name="Gaur A."/>
            <person name="Gupta V."/>
            <person name="Kumar D."/>
            <person name="Ravi V."/>
            <person name="Vij S."/>
            <person name="Kapur A."/>
            <person name="Khurana P."/>
            <person name="Khurana P."/>
            <person name="Khurana J.P."/>
            <person name="Tyagi A.K."/>
            <person name="Gaikwad K."/>
            <person name="Singh A."/>
            <person name="Dalal V."/>
            <person name="Srivastava S."/>
            <person name="Dixit A."/>
            <person name="Pal A.K."/>
            <person name="Ghazi I.A."/>
            <person name="Yadav M."/>
            <person name="Pandit A."/>
            <person name="Bhargava A."/>
            <person name="Sureshbabu K."/>
            <person name="Batra K."/>
            <person name="Sharma T.R."/>
            <person name="Mohapatra T."/>
            <person name="Singh N.K."/>
            <person name="Messing J."/>
            <person name="Nelson A.B."/>
            <person name="Fuks G."/>
            <person name="Kavchok S."/>
            <person name="Keizer G."/>
            <person name="Linton E."/>
            <person name="Llaca V."/>
            <person name="Song R."/>
            <person name="Tanyolac B."/>
            <person name="Young S."/>
            <person name="Ho-Il K."/>
            <person name="Hahn J.H."/>
            <person name="Sangsakoo G."/>
            <person name="Vanavichit A."/>
            <person name="de Mattos Luiz.A.T."/>
            <person name="Zimmer P.D."/>
            <person name="Malone G."/>
            <person name="Dellagostin O."/>
            <person name="de Oliveira A.C."/>
            <person name="Bevan M."/>
            <person name="Bancroft I."/>
            <person name="Minx P."/>
            <person name="Cordum H."/>
            <person name="Wilson R."/>
            <person name="Cheng Z."/>
            <person name="Jin W."/>
            <person name="Jiang J."/>
            <person name="Leong S.A."/>
            <person name="Iwama H."/>
            <person name="Gojobori T."/>
            <person name="Itoh T."/>
            <person name="Niimura Y."/>
            <person name="Fujii Y."/>
            <person name="Habara T."/>
            <person name="Sakai H."/>
            <person name="Sato Y."/>
            <person name="Wilson G."/>
            <person name="Kumar K."/>
            <person name="McCouch S."/>
            <person name="Juretic N."/>
            <person name="Hoen D."/>
            <person name="Wright S."/>
            <person name="Bruskiewich R."/>
            <person name="Bureau T."/>
            <person name="Miyao A."/>
            <person name="Hirochika H."/>
            <person name="Nishikawa T."/>
            <person name="Kadowaki K."/>
            <person name="Sugiura M."/>
            <person name="Burr B."/>
            <person name="Sasaki T."/>
        </authorList>
    </citation>
    <scope>NUCLEOTIDE SEQUENCE [LARGE SCALE GENOMIC DNA]</scope>
    <source>
        <strain evidence="2">cv. Nipponbare</strain>
    </source>
</reference>